<dbReference type="RefSeq" id="WP_092345822.1">
    <property type="nucleotide sequence ID" value="NZ_FNQN01000003.1"/>
</dbReference>
<dbReference type="SUPFAM" id="SSF52540">
    <property type="entry name" value="P-loop containing nucleoside triphosphate hydrolases"/>
    <property type="match status" value="1"/>
</dbReference>
<dbReference type="AlphaFoldDB" id="A0A1H3YHV1"/>
<dbReference type="Proteomes" id="UP000199409">
    <property type="component" value="Unassembled WGS sequence"/>
</dbReference>
<accession>A0A1H3YHV1</accession>
<evidence type="ECO:0000313" key="2">
    <source>
        <dbReference type="Proteomes" id="UP000199409"/>
    </source>
</evidence>
<organism evidence="1 2">
    <name type="scientific">Desulfuromusa kysingii</name>
    <dbReference type="NCBI Taxonomy" id="37625"/>
    <lineage>
        <taxon>Bacteria</taxon>
        <taxon>Pseudomonadati</taxon>
        <taxon>Thermodesulfobacteriota</taxon>
        <taxon>Desulfuromonadia</taxon>
        <taxon>Desulfuromonadales</taxon>
        <taxon>Geopsychrobacteraceae</taxon>
        <taxon>Desulfuromusa</taxon>
    </lineage>
</organism>
<dbReference type="STRING" id="37625.SAMN05660420_01249"/>
<evidence type="ECO:0000313" key="1">
    <source>
        <dbReference type="EMBL" id="SEA11179.1"/>
    </source>
</evidence>
<protein>
    <submittedName>
        <fullName evidence="1">AAA domain-containing protein</fullName>
    </submittedName>
</protein>
<dbReference type="InterPro" id="IPR027417">
    <property type="entry name" value="P-loop_NTPase"/>
</dbReference>
<dbReference type="EMBL" id="FNQN01000003">
    <property type="protein sequence ID" value="SEA11179.1"/>
    <property type="molecule type" value="Genomic_DNA"/>
</dbReference>
<sequence length="241" mass="26723">MNDFGSGTVIEFFGAPGVGKSYLAKGLSSYFKANSVNVSDQSLAVGQMSRLHRLVYKNRIIIPMLVLKPRILWILLAFAFKAGVKTPAAFMRVLVNWLYIVALMQRELKHYGVVILDQGIVQALWSTVFRGRNVELNATAALIRSLLKACSAKQLVVVHLSLDREKHRVRLASRLHGCSPLDDGDCEKFQRGLLTAKSVGDVVSKLENGVENQLINNVYFENDDNANVSCLYGKLLNILSS</sequence>
<name>A0A1H3YHV1_9BACT</name>
<proteinExistence type="predicted"/>
<keyword evidence="2" id="KW-1185">Reference proteome</keyword>
<dbReference type="OrthoDB" id="6163228at2"/>
<dbReference type="Gene3D" id="3.40.50.300">
    <property type="entry name" value="P-loop containing nucleotide triphosphate hydrolases"/>
    <property type="match status" value="1"/>
</dbReference>
<gene>
    <name evidence="1" type="ORF">SAMN05660420_01249</name>
</gene>
<reference evidence="1 2" key="1">
    <citation type="submission" date="2016-10" db="EMBL/GenBank/DDBJ databases">
        <authorList>
            <person name="de Groot N.N."/>
        </authorList>
    </citation>
    <scope>NUCLEOTIDE SEQUENCE [LARGE SCALE GENOMIC DNA]</scope>
    <source>
        <strain evidence="1 2">DSM 7343</strain>
    </source>
</reference>